<name>A0ABS6Y2Y5_9BACT</name>
<keyword evidence="1" id="KW-0732">Signal</keyword>
<feature type="signal peptide" evidence="1">
    <location>
        <begin position="1"/>
        <end position="20"/>
    </location>
</feature>
<dbReference type="EMBL" id="JAHXCP010000002">
    <property type="protein sequence ID" value="MBW4753853.1"/>
    <property type="molecule type" value="Genomic_DNA"/>
</dbReference>
<dbReference type="Pfam" id="PF00722">
    <property type="entry name" value="Glyco_hydro_16"/>
    <property type="match status" value="1"/>
</dbReference>
<keyword evidence="4" id="KW-1185">Reference proteome</keyword>
<dbReference type="RefSeq" id="WP_219432695.1">
    <property type="nucleotide sequence ID" value="NZ_JAHXCP010000002.1"/>
</dbReference>
<feature type="domain" description="GH16" evidence="2">
    <location>
        <begin position="39"/>
        <end position="394"/>
    </location>
</feature>
<dbReference type="Proteomes" id="UP000812077">
    <property type="component" value="Unassembled WGS sequence"/>
</dbReference>
<organism evidence="3 4">
    <name type="scientific">Prevotella melaninogenica</name>
    <dbReference type="NCBI Taxonomy" id="28132"/>
    <lineage>
        <taxon>Bacteria</taxon>
        <taxon>Pseudomonadati</taxon>
        <taxon>Bacteroidota</taxon>
        <taxon>Bacteroidia</taxon>
        <taxon>Bacteroidales</taxon>
        <taxon>Prevotellaceae</taxon>
        <taxon>Prevotella</taxon>
    </lineage>
</organism>
<feature type="chain" id="PRO_5046661069" evidence="1">
    <location>
        <begin position="21"/>
        <end position="676"/>
    </location>
</feature>
<accession>A0ABS6Y2Y5</accession>
<evidence type="ECO:0000313" key="4">
    <source>
        <dbReference type="Proteomes" id="UP000812077"/>
    </source>
</evidence>
<comment type="caution">
    <text evidence="3">The sequence shown here is derived from an EMBL/GenBank/DDBJ whole genome shotgun (WGS) entry which is preliminary data.</text>
</comment>
<evidence type="ECO:0000259" key="2">
    <source>
        <dbReference type="PROSITE" id="PS51762"/>
    </source>
</evidence>
<evidence type="ECO:0000256" key="1">
    <source>
        <dbReference type="SAM" id="SignalP"/>
    </source>
</evidence>
<evidence type="ECO:0000313" key="3">
    <source>
        <dbReference type="EMBL" id="MBW4753853.1"/>
    </source>
</evidence>
<dbReference type="PROSITE" id="PS51762">
    <property type="entry name" value="GH16_2"/>
    <property type="match status" value="1"/>
</dbReference>
<dbReference type="InterPro" id="IPR000757">
    <property type="entry name" value="Beta-glucanase-like"/>
</dbReference>
<reference evidence="3 4" key="1">
    <citation type="submission" date="2021-07" db="EMBL/GenBank/DDBJ databases">
        <title>Genomic diversity and antimicrobial resistance of Prevotella spp. isolated from chronic lung disease airways.</title>
        <authorList>
            <person name="Webb K.A."/>
            <person name="Olagoke O.S."/>
            <person name="Baird T."/>
            <person name="Neill J."/>
            <person name="Pham A."/>
            <person name="Wells T.J."/>
            <person name="Ramsay K.A."/>
            <person name="Bell S.C."/>
            <person name="Sarovich D.S."/>
            <person name="Price E.P."/>
        </authorList>
    </citation>
    <scope>NUCLEOTIDE SEQUENCE [LARGE SCALE GENOMIC DNA]</scope>
    <source>
        <strain evidence="3 4">SCHI0027.S.6</strain>
    </source>
</reference>
<dbReference type="InterPro" id="IPR050546">
    <property type="entry name" value="Glycosyl_Hydrlase_16"/>
</dbReference>
<dbReference type="PANTHER" id="PTHR10963">
    <property type="entry name" value="GLYCOSYL HYDROLASE-RELATED"/>
    <property type="match status" value="1"/>
</dbReference>
<protein>
    <submittedName>
        <fullName evidence="3">Family 16 glycosylhydrolase</fullName>
    </submittedName>
</protein>
<sequence>MKTTGLILCGLCLGFSNLSAQVTQNAVPSMAGWNYYGGDEFNGNKIDESKWGVYGDPKYNYKFDDYGNTEGQGGVQYYRADMVKVKNGVAYITASREPLLTGRRPDAKKDPAGTDYSVKVQPPFKPKHDFGKYGWWSGALSSRNANGADLVKAKGLEHGTYYPLYSRIEVKAKIPYEFGTWMALWLRHCNGASTFEIDLQEFFVNEDRKDAMKEKGFYLHQTTHGMDYNAGWKNGYPNNTYNHNDYGDRVREIDFDPGKDFHVYGAQIDPEPGDPMHLAVTFLLDGRVRSVFRTKDDRYKSKNSKYPYRYNALLAQNLSKYGEDRVWDVAITGQVGGKAWKANTEVLPSMYPYKGFGGTLYPELNPKYGGDINKVPKEFVTEIDWLRVFKRANELLWIGNLPEYRQNQKISLELAKEKFTNIKPGDQLVMDLEVCDPNQKASLDFFNKSGHSITTLKPEFTKNDAQVTFVVTEELSKKLRNEGCVLKGENIRLYTVCHSSKKDAIWSGFKEIQWGETIIPAELFANLGEGQKLEFVVRDVNPGGKIFLRQNKKNPTDSKRPKFSFSAQYGSIINLDSGKDEKTYRLDLEPKVIEELKQNGLVVTGQGYYLRSVNIIGTSHTSNNTVTGIAIDKIDSANQNDGTVYSINGMKVRDANDKGKLNPGIYIINGKKVLVK</sequence>
<gene>
    <name evidence="3" type="ORF">KZO77_02205</name>
</gene>
<proteinExistence type="predicted"/>
<dbReference type="PANTHER" id="PTHR10963:SF24">
    <property type="entry name" value="GLYCOSIDASE C21B10.07-RELATED"/>
    <property type="match status" value="1"/>
</dbReference>